<evidence type="ECO:0000313" key="2">
    <source>
        <dbReference type="EMBL" id="OBK88642.1"/>
    </source>
</evidence>
<dbReference type="AlphaFoldDB" id="A0AA91IZE6"/>
<proteinExistence type="predicted"/>
<name>A0AA91IZE6_9MYCO</name>
<dbReference type="Proteomes" id="UP000093712">
    <property type="component" value="Unassembled WGS sequence"/>
</dbReference>
<protein>
    <submittedName>
        <fullName evidence="2">Uncharacterized protein</fullName>
    </submittedName>
</protein>
<accession>A0AA91IZE6</accession>
<dbReference type="RefSeq" id="WP_065039081.1">
    <property type="nucleotide sequence ID" value="NZ_LZME01000023.1"/>
</dbReference>
<organism evidence="2 3">
    <name type="scientific">Mycolicibacter heraklionensis</name>
    <dbReference type="NCBI Taxonomy" id="512402"/>
    <lineage>
        <taxon>Bacteria</taxon>
        <taxon>Bacillati</taxon>
        <taxon>Actinomycetota</taxon>
        <taxon>Actinomycetes</taxon>
        <taxon>Mycobacteriales</taxon>
        <taxon>Mycobacteriaceae</taxon>
        <taxon>Mycolicibacter</taxon>
    </lineage>
</organism>
<gene>
    <name evidence="2" type="ORF">A5649_15535</name>
</gene>
<evidence type="ECO:0000256" key="1">
    <source>
        <dbReference type="SAM" id="MobiDB-lite"/>
    </source>
</evidence>
<evidence type="ECO:0000313" key="3">
    <source>
        <dbReference type="Proteomes" id="UP000093712"/>
    </source>
</evidence>
<reference evidence="2 3" key="1">
    <citation type="submission" date="2016-06" db="EMBL/GenBank/DDBJ databases">
        <authorList>
            <person name="Sutton G."/>
            <person name="Brinkac L."/>
            <person name="Sanka R."/>
            <person name="Adams M."/>
            <person name="Lau E."/>
            <person name="Garcia-Basteiro A."/>
            <person name="Lopez-Varela E."/>
            <person name="Palencia S."/>
        </authorList>
    </citation>
    <scope>NUCLEOTIDE SEQUENCE [LARGE SCALE GENOMIC DNA]</scope>
    <source>
        <strain evidence="2 3">1211594.5</strain>
    </source>
</reference>
<dbReference type="EMBL" id="LZME01000023">
    <property type="protein sequence ID" value="OBK88642.1"/>
    <property type="molecule type" value="Genomic_DNA"/>
</dbReference>
<feature type="region of interest" description="Disordered" evidence="1">
    <location>
        <begin position="1"/>
        <end position="69"/>
    </location>
</feature>
<comment type="caution">
    <text evidence="2">The sequence shown here is derived from an EMBL/GenBank/DDBJ whole genome shotgun (WGS) entry which is preliminary data.</text>
</comment>
<sequence length="69" mass="7478">MTNPERLPATEDVPEADLAEQRIPADESDDEGLDPTVLQNADDTEANPADLIDQAISAPLPDDDYDADR</sequence>